<organism evidence="2 3">
    <name type="scientific">Paraburkholderia silvatlantica</name>
    <dbReference type="NCBI Taxonomy" id="321895"/>
    <lineage>
        <taxon>Bacteria</taxon>
        <taxon>Pseudomonadati</taxon>
        <taxon>Pseudomonadota</taxon>
        <taxon>Betaproteobacteria</taxon>
        <taxon>Burkholderiales</taxon>
        <taxon>Burkholderiaceae</taxon>
        <taxon>Paraburkholderia</taxon>
    </lineage>
</organism>
<protein>
    <submittedName>
        <fullName evidence="2">Pectate lyase-like protein</fullName>
    </submittedName>
</protein>
<dbReference type="AlphaFoldDB" id="A0A2V4UAE6"/>
<sequence>MGTLLPNAVQTFTGPNGTPLSGGSVYFYIPGTTTPKNTWQDPNLTVLNTNPVILNANGQAIIWGSGEYRQQVYDAVGNLIWDQVTEDTSAGLLGNMTDARFVVGTDFTPGVTTQLTLPAGPGSLSNLWVFFDAAFQADDQIASLVGSLLTFSNPIPVGVQEVNVKIGNTVAIGTPGAGTITDASVASNAAIQSSKLSYLASYTGAIARTVQSKLSDIVSVKDYGAKGDGSTDDLVSFQKAFAALIAQGGGTLFIPPGRYMLSAAISVAFAASNQGITVLGAAPEAVQLVWASGGGLSFTYSDYTNSVTVENLSLTTRQQGSGTALSLVSTTAVADPISYAPSLIKNVIMRGDDQFLGTDYWGSCCNIASVSNVNLEGVGMYGQGGQYTVVGGGLTIQGSSSAYAVAINLIGCFIQNVGTAILYQQYSQGLNLIGTNITACALGVQIPPSQAGVDQLTMTGCQINCSLFGVRDQTGITGIAVSGNYFIIPYISGNSPVGVGLFNALAPAISGNQFHRENALITNTTGVVIFSGIAAIVSGNSFFGTQTGIWFQAGTTTCVAEGNSYNGCTNNIVNSTTANNDCFDQRYRTTIVVSIGAVGSFQVSVPLPAQIFNAAPQEIFATQGDWSTGMSQLLCIPVAGSSSATQAVFNVYPLGGGNIVAGSYRFDVLAIG</sequence>
<comment type="caution">
    <text evidence="2">The sequence shown here is derived from an EMBL/GenBank/DDBJ whole genome shotgun (WGS) entry which is preliminary data.</text>
</comment>
<dbReference type="InterPro" id="IPR011050">
    <property type="entry name" value="Pectin_lyase_fold/virulence"/>
</dbReference>
<dbReference type="Pfam" id="PF12708">
    <property type="entry name" value="Pect-lyase_RHGA_epim"/>
    <property type="match status" value="1"/>
</dbReference>
<dbReference type="EMBL" id="QJSQ01000015">
    <property type="protein sequence ID" value="PYE21327.1"/>
    <property type="molecule type" value="Genomic_DNA"/>
</dbReference>
<dbReference type="Gene3D" id="2.160.20.10">
    <property type="entry name" value="Single-stranded right-handed beta-helix, Pectin lyase-like"/>
    <property type="match status" value="1"/>
</dbReference>
<gene>
    <name evidence="2" type="ORF">C7410_115170</name>
</gene>
<evidence type="ECO:0000313" key="2">
    <source>
        <dbReference type="EMBL" id="PYE21327.1"/>
    </source>
</evidence>
<feature type="domain" description="Rhamnogalacturonase A/B/Epimerase-like pectate lyase" evidence="1">
    <location>
        <begin position="217"/>
        <end position="306"/>
    </location>
</feature>
<evidence type="ECO:0000259" key="1">
    <source>
        <dbReference type="Pfam" id="PF12708"/>
    </source>
</evidence>
<proteinExistence type="predicted"/>
<name>A0A2V4UAE6_9BURK</name>
<dbReference type="Proteomes" id="UP000247772">
    <property type="component" value="Unassembled WGS sequence"/>
</dbReference>
<dbReference type="RefSeq" id="WP_110855965.1">
    <property type="nucleotide sequence ID" value="NZ_QJSQ01000015.1"/>
</dbReference>
<reference evidence="2 3" key="1">
    <citation type="submission" date="2018-06" db="EMBL/GenBank/DDBJ databases">
        <title>Genomic Encyclopedia of Type Strains, Phase IV (KMG-V): Genome sequencing to study the core and pangenomes of soil and plant-associated prokaryotes.</title>
        <authorList>
            <person name="Whitman W."/>
        </authorList>
    </citation>
    <scope>NUCLEOTIDE SEQUENCE [LARGE SCALE GENOMIC DNA]</scope>
    <source>
        <strain evidence="2 3">SRCL-318</strain>
    </source>
</reference>
<dbReference type="OrthoDB" id="9111679at2"/>
<dbReference type="InterPro" id="IPR024535">
    <property type="entry name" value="RHGA/B-epi-like_pectate_lyase"/>
</dbReference>
<dbReference type="SUPFAM" id="SSF51126">
    <property type="entry name" value="Pectin lyase-like"/>
    <property type="match status" value="1"/>
</dbReference>
<accession>A0A2V4UAE6</accession>
<keyword evidence="2" id="KW-0456">Lyase</keyword>
<dbReference type="GO" id="GO:0016829">
    <property type="term" value="F:lyase activity"/>
    <property type="evidence" value="ECO:0007669"/>
    <property type="project" value="UniProtKB-KW"/>
</dbReference>
<evidence type="ECO:0000313" key="3">
    <source>
        <dbReference type="Proteomes" id="UP000247772"/>
    </source>
</evidence>
<dbReference type="InterPro" id="IPR012334">
    <property type="entry name" value="Pectin_lyas_fold"/>
</dbReference>